<reference evidence="10" key="1">
    <citation type="submission" date="2016-11" db="EMBL/GenBank/DDBJ databases">
        <authorList>
            <person name="Varghese N."/>
            <person name="Submissions S."/>
        </authorList>
    </citation>
    <scope>NUCLEOTIDE SEQUENCE [LARGE SCALE GENOMIC DNA]</scope>
    <source>
        <strain evidence="10">GAS401</strain>
    </source>
</reference>
<proteinExistence type="predicted"/>
<dbReference type="Proteomes" id="UP000184096">
    <property type="component" value="Chromosome I"/>
</dbReference>
<evidence type="ECO:0000256" key="2">
    <source>
        <dbReference type="ARBA" id="ARBA00022448"/>
    </source>
</evidence>
<dbReference type="Pfam" id="PF07690">
    <property type="entry name" value="MFS_1"/>
    <property type="match status" value="1"/>
</dbReference>
<evidence type="ECO:0000313" key="10">
    <source>
        <dbReference type="Proteomes" id="UP000184096"/>
    </source>
</evidence>
<dbReference type="RefSeq" id="WP_072826422.1">
    <property type="nucleotide sequence ID" value="NZ_LT670849.1"/>
</dbReference>
<dbReference type="OrthoDB" id="9783227at2"/>
<dbReference type="InterPro" id="IPR036259">
    <property type="entry name" value="MFS_trans_sf"/>
</dbReference>
<feature type="transmembrane region" description="Helical" evidence="7">
    <location>
        <begin position="339"/>
        <end position="362"/>
    </location>
</feature>
<dbReference type="InterPro" id="IPR011701">
    <property type="entry name" value="MFS"/>
</dbReference>
<evidence type="ECO:0000259" key="8">
    <source>
        <dbReference type="PROSITE" id="PS50850"/>
    </source>
</evidence>
<keyword evidence="2" id="KW-0813">Transport</keyword>
<dbReference type="AlphaFoldDB" id="A0A1M7UI44"/>
<protein>
    <submittedName>
        <fullName evidence="9">Predicted arabinose efflux permease, MFS family</fullName>
    </submittedName>
</protein>
<keyword evidence="10" id="KW-1185">Reference proteome</keyword>
<feature type="transmembrane region" description="Helical" evidence="7">
    <location>
        <begin position="374"/>
        <end position="394"/>
    </location>
</feature>
<feature type="transmembrane region" description="Helical" evidence="7">
    <location>
        <begin position="54"/>
        <end position="78"/>
    </location>
</feature>
<feature type="transmembrane region" description="Helical" evidence="7">
    <location>
        <begin position="90"/>
        <end position="108"/>
    </location>
</feature>
<evidence type="ECO:0000256" key="7">
    <source>
        <dbReference type="SAM" id="Phobius"/>
    </source>
</evidence>
<evidence type="ECO:0000256" key="6">
    <source>
        <dbReference type="ARBA" id="ARBA00023136"/>
    </source>
</evidence>
<comment type="subcellular location">
    <subcellularLocation>
        <location evidence="1">Cell membrane</location>
        <topology evidence="1">Multi-pass membrane protein</topology>
    </subcellularLocation>
</comment>
<feature type="transmembrane region" description="Helical" evidence="7">
    <location>
        <begin position="155"/>
        <end position="178"/>
    </location>
</feature>
<dbReference type="PROSITE" id="PS00216">
    <property type="entry name" value="SUGAR_TRANSPORT_1"/>
    <property type="match status" value="1"/>
</dbReference>
<feature type="transmembrane region" description="Helical" evidence="7">
    <location>
        <begin position="313"/>
        <end position="333"/>
    </location>
</feature>
<dbReference type="Gene3D" id="1.20.1250.20">
    <property type="entry name" value="MFS general substrate transporter like domains"/>
    <property type="match status" value="1"/>
</dbReference>
<dbReference type="SUPFAM" id="SSF103473">
    <property type="entry name" value="MFS general substrate transporter"/>
    <property type="match status" value="1"/>
</dbReference>
<feature type="transmembrane region" description="Helical" evidence="7">
    <location>
        <begin position="247"/>
        <end position="269"/>
    </location>
</feature>
<keyword evidence="5 7" id="KW-1133">Transmembrane helix</keyword>
<dbReference type="InterPro" id="IPR020846">
    <property type="entry name" value="MFS_dom"/>
</dbReference>
<feature type="transmembrane region" description="Helical" evidence="7">
    <location>
        <begin position="281"/>
        <end position="301"/>
    </location>
</feature>
<dbReference type="PANTHER" id="PTHR43045:SF1">
    <property type="entry name" value="SHIKIMATE TRANSPORTER"/>
    <property type="match status" value="1"/>
</dbReference>
<evidence type="ECO:0000256" key="4">
    <source>
        <dbReference type="ARBA" id="ARBA00022692"/>
    </source>
</evidence>
<keyword evidence="6 7" id="KW-0472">Membrane</keyword>
<dbReference type="PROSITE" id="PS50850">
    <property type="entry name" value="MFS"/>
    <property type="match status" value="1"/>
</dbReference>
<evidence type="ECO:0000256" key="5">
    <source>
        <dbReference type="ARBA" id="ARBA00022989"/>
    </source>
</evidence>
<evidence type="ECO:0000313" key="9">
    <source>
        <dbReference type="EMBL" id="SHN82701.1"/>
    </source>
</evidence>
<dbReference type="GO" id="GO:0005886">
    <property type="term" value="C:plasma membrane"/>
    <property type="evidence" value="ECO:0007669"/>
    <property type="project" value="UniProtKB-SubCell"/>
</dbReference>
<name>A0A1M7UI44_9BRAD</name>
<gene>
    <name evidence="9" type="ORF">SAMN05444170_5212</name>
</gene>
<feature type="transmembrane region" description="Helical" evidence="7">
    <location>
        <begin position="190"/>
        <end position="209"/>
    </location>
</feature>
<feature type="transmembrane region" description="Helical" evidence="7">
    <location>
        <begin position="29"/>
        <end position="48"/>
    </location>
</feature>
<keyword evidence="4 7" id="KW-0812">Transmembrane</keyword>
<dbReference type="CDD" id="cd17369">
    <property type="entry name" value="MFS_ShiA_like"/>
    <property type="match status" value="1"/>
</dbReference>
<dbReference type="GO" id="GO:0022857">
    <property type="term" value="F:transmembrane transporter activity"/>
    <property type="evidence" value="ECO:0007669"/>
    <property type="project" value="InterPro"/>
</dbReference>
<feature type="domain" description="Major facilitator superfamily (MFS) profile" evidence="8">
    <location>
        <begin position="17"/>
        <end position="431"/>
    </location>
</feature>
<dbReference type="InterPro" id="IPR005829">
    <property type="entry name" value="Sugar_transporter_CS"/>
</dbReference>
<feature type="transmembrane region" description="Helical" evidence="7">
    <location>
        <begin position="406"/>
        <end position="426"/>
    </location>
</feature>
<keyword evidence="3" id="KW-1003">Cell membrane</keyword>
<dbReference type="PANTHER" id="PTHR43045">
    <property type="entry name" value="SHIKIMATE TRANSPORTER"/>
    <property type="match status" value="1"/>
</dbReference>
<accession>A0A1M7UI44</accession>
<dbReference type="EMBL" id="LT670849">
    <property type="protein sequence ID" value="SHN82701.1"/>
    <property type="molecule type" value="Genomic_DNA"/>
</dbReference>
<feature type="transmembrane region" description="Helical" evidence="7">
    <location>
        <begin position="114"/>
        <end position="134"/>
    </location>
</feature>
<evidence type="ECO:0000256" key="1">
    <source>
        <dbReference type="ARBA" id="ARBA00004651"/>
    </source>
</evidence>
<organism evidence="9 10">
    <name type="scientific">Bradyrhizobium erythrophlei</name>
    <dbReference type="NCBI Taxonomy" id="1437360"/>
    <lineage>
        <taxon>Bacteria</taxon>
        <taxon>Pseudomonadati</taxon>
        <taxon>Pseudomonadota</taxon>
        <taxon>Alphaproteobacteria</taxon>
        <taxon>Hyphomicrobiales</taxon>
        <taxon>Nitrobacteraceae</taxon>
        <taxon>Bradyrhizobium</taxon>
    </lineage>
</organism>
<evidence type="ECO:0000256" key="3">
    <source>
        <dbReference type="ARBA" id="ARBA00022475"/>
    </source>
</evidence>
<sequence>MTESANRPAALRQSKIAAASGWIGSALEYYDFFIYATAASLVFPQIFFPSQNPTVAIVASLATYGVGYVARPIGAFFLGHWGDTHGRKNVLVLCLFLMGFSTMLVGVLPTYQQVGIWAPVFLVILRLVQGFAVAGEISGASSMVLEHAPFGRRGFFASFTLQGVQAGQILAAAVFLPIAHYMPKEDFNNWGWRIPFLLSFFVIIVGYLIRREVDETPAFASESKEGRVPKAPIVQAFTTSWADMLRVVCMALMNVIPVVATIFGAAYAVQPAYGVGFKPDVYLWIPVLGNIAAVLVIPMVGNLSDRIGRRPPIITGALCSGLLAFGYLYAISIQSVPMAIAFSIVMWGVVYQGYNAVFPSFYPELFQTRYRVSAMAISQNIGTTITALLPALFATAAPPGSTDVPLTVGLITFAITAVAAAAAFSARETYRLPVSDLGNPTAAPMAKPDYDRLRAASFGGAAPA</sequence>